<evidence type="ECO:0000256" key="2">
    <source>
        <dbReference type="ARBA" id="ARBA00022722"/>
    </source>
</evidence>
<dbReference type="Pfam" id="PF03755">
    <property type="entry name" value="YicC-like_N"/>
    <property type="match status" value="1"/>
</dbReference>
<dbReference type="EMBL" id="NOZQ01000045">
    <property type="protein sequence ID" value="OYD16916.1"/>
    <property type="molecule type" value="Genomic_DNA"/>
</dbReference>
<keyword evidence="2" id="KW-0540">Nuclease</keyword>
<dbReference type="AlphaFoldDB" id="A0A235BXI8"/>
<protein>
    <recommendedName>
        <fullName evidence="10">YicC family protein</fullName>
    </recommendedName>
</protein>
<evidence type="ECO:0000256" key="4">
    <source>
        <dbReference type="ARBA" id="ARBA00022801"/>
    </source>
</evidence>
<dbReference type="GO" id="GO:0004521">
    <property type="term" value="F:RNA endonuclease activity"/>
    <property type="evidence" value="ECO:0007669"/>
    <property type="project" value="InterPro"/>
</dbReference>
<evidence type="ECO:0000256" key="1">
    <source>
        <dbReference type="ARBA" id="ARBA00001968"/>
    </source>
</evidence>
<proteinExistence type="inferred from homology"/>
<comment type="caution">
    <text evidence="8">The sequence shown here is derived from an EMBL/GenBank/DDBJ whole genome shotgun (WGS) entry which is preliminary data.</text>
</comment>
<feature type="domain" description="Endoribonuclease YicC-like N-terminal" evidence="6">
    <location>
        <begin position="4"/>
        <end position="149"/>
    </location>
</feature>
<evidence type="ECO:0000256" key="3">
    <source>
        <dbReference type="ARBA" id="ARBA00022759"/>
    </source>
</evidence>
<keyword evidence="3" id="KW-0255">Endonuclease</keyword>
<name>A0A235BXI8_UNCW3</name>
<dbReference type="InterPro" id="IPR013551">
    <property type="entry name" value="YicC-like_C"/>
</dbReference>
<evidence type="ECO:0000313" key="8">
    <source>
        <dbReference type="EMBL" id="OYD16916.1"/>
    </source>
</evidence>
<sequence>MLISMTGYGEAGSGRVRCELRAVNHRFFRASISAPPFLSRYEYEIESLLRERLLRGMIYCNIATSITPQTMRCDTEIANRYRDALLSLKESLDLNGDVSLDLLSRFGSIFSMEIDEQQVCEVWEGTRAVLVNAIEKLILTRSKEGKKIERDARDRVKNLNRMLRDIEAKLPERLERERLKIERLPCKDEALLLLERINIEEEVARLKFHLSCMKETLREETSQGKKILFVLQELLREANTMSNKIQDAPISRIVVDMKTEIESLREEIENVL</sequence>
<comment type="cofactor">
    <cofactor evidence="1">
        <name>a divalent metal cation</name>
        <dbReference type="ChEBI" id="CHEBI:60240"/>
    </cofactor>
</comment>
<evidence type="ECO:0000313" key="9">
    <source>
        <dbReference type="Proteomes" id="UP000215215"/>
    </source>
</evidence>
<dbReference type="InterPro" id="IPR005229">
    <property type="entry name" value="YicC/YloC-like"/>
</dbReference>
<dbReference type="PANTHER" id="PTHR30636">
    <property type="entry name" value="UPF0701 PROTEIN YICC"/>
    <property type="match status" value="1"/>
</dbReference>
<feature type="domain" description="Endoribonuclease YicC-like C-terminal" evidence="7">
    <location>
        <begin position="160"/>
        <end position="271"/>
    </location>
</feature>
<evidence type="ECO:0008006" key="10">
    <source>
        <dbReference type="Google" id="ProtNLM"/>
    </source>
</evidence>
<evidence type="ECO:0000259" key="7">
    <source>
        <dbReference type="Pfam" id="PF08340"/>
    </source>
</evidence>
<dbReference type="GO" id="GO:0016787">
    <property type="term" value="F:hydrolase activity"/>
    <property type="evidence" value="ECO:0007669"/>
    <property type="project" value="UniProtKB-KW"/>
</dbReference>
<keyword evidence="4" id="KW-0378">Hydrolase</keyword>
<dbReference type="PANTHER" id="PTHR30636:SF3">
    <property type="entry name" value="UPF0701 PROTEIN YICC"/>
    <property type="match status" value="1"/>
</dbReference>
<organism evidence="8 9">
    <name type="scientific">candidate division WOR-3 bacterium JGI_Cruoil_03_44_89</name>
    <dbReference type="NCBI Taxonomy" id="1973748"/>
    <lineage>
        <taxon>Bacteria</taxon>
        <taxon>Bacteria division WOR-3</taxon>
    </lineage>
</organism>
<dbReference type="Pfam" id="PF08340">
    <property type="entry name" value="YicC-like_C"/>
    <property type="match status" value="1"/>
</dbReference>
<dbReference type="Proteomes" id="UP000215215">
    <property type="component" value="Unassembled WGS sequence"/>
</dbReference>
<gene>
    <name evidence="8" type="ORF">CH333_02405</name>
</gene>
<accession>A0A235BXI8</accession>
<dbReference type="InterPro" id="IPR013527">
    <property type="entry name" value="YicC-like_N"/>
</dbReference>
<reference evidence="8 9" key="1">
    <citation type="submission" date="2017-07" db="EMBL/GenBank/DDBJ databases">
        <title>Recovery of genomes from metagenomes via a dereplication, aggregation, and scoring strategy.</title>
        <authorList>
            <person name="Sieber C.M."/>
            <person name="Probst A.J."/>
            <person name="Sharrar A."/>
            <person name="Thomas B.C."/>
            <person name="Hess M."/>
            <person name="Tringe S.G."/>
            <person name="Banfield J.F."/>
        </authorList>
    </citation>
    <scope>NUCLEOTIDE SEQUENCE [LARGE SCALE GENOMIC DNA]</scope>
    <source>
        <strain evidence="8">JGI_Cruoil_03_44_89</strain>
    </source>
</reference>
<evidence type="ECO:0000259" key="6">
    <source>
        <dbReference type="Pfam" id="PF03755"/>
    </source>
</evidence>
<comment type="similarity">
    <text evidence="5">Belongs to the YicC/YloC family.</text>
</comment>
<evidence type="ECO:0000256" key="5">
    <source>
        <dbReference type="ARBA" id="ARBA00035648"/>
    </source>
</evidence>